<keyword evidence="2" id="KW-0378">Hydrolase</keyword>
<dbReference type="AlphaFoldDB" id="A0A2N8HFE1"/>
<dbReference type="InterPro" id="IPR023485">
    <property type="entry name" value="Ptyr_pPase"/>
</dbReference>
<name>A0A2N8HFE1_9BACT</name>
<dbReference type="PRINTS" id="PR00719">
    <property type="entry name" value="LMWPTPASE"/>
</dbReference>
<evidence type="ECO:0000256" key="3">
    <source>
        <dbReference type="ARBA" id="ARBA00022912"/>
    </source>
</evidence>
<comment type="caution">
    <text evidence="6">The sequence shown here is derived from an EMBL/GenBank/DDBJ whole genome shotgun (WGS) entry which is preliminary data.</text>
</comment>
<evidence type="ECO:0000256" key="2">
    <source>
        <dbReference type="ARBA" id="ARBA00022801"/>
    </source>
</evidence>
<dbReference type="Gene3D" id="3.40.50.2300">
    <property type="match status" value="1"/>
</dbReference>
<evidence type="ECO:0000256" key="1">
    <source>
        <dbReference type="ARBA" id="ARBA00011063"/>
    </source>
</evidence>
<proteinExistence type="inferred from homology"/>
<dbReference type="CDD" id="cd16343">
    <property type="entry name" value="LMWPTP"/>
    <property type="match status" value="1"/>
</dbReference>
<evidence type="ECO:0000313" key="7">
    <source>
        <dbReference type="Proteomes" id="UP000236000"/>
    </source>
</evidence>
<organism evidence="6 7">
    <name type="scientific">Akkermansia muciniphila</name>
    <dbReference type="NCBI Taxonomy" id="239935"/>
    <lineage>
        <taxon>Bacteria</taxon>
        <taxon>Pseudomonadati</taxon>
        <taxon>Verrucomicrobiota</taxon>
        <taxon>Verrucomicrobiia</taxon>
        <taxon>Verrucomicrobiales</taxon>
        <taxon>Akkermansiaceae</taxon>
        <taxon>Akkermansia</taxon>
    </lineage>
</organism>
<dbReference type="InterPro" id="IPR036196">
    <property type="entry name" value="Ptyr_pPase_sf"/>
</dbReference>
<evidence type="ECO:0000256" key="4">
    <source>
        <dbReference type="PIRSR" id="PIRSR617867-1"/>
    </source>
</evidence>
<reference evidence="6 7" key="1">
    <citation type="journal article" date="2017" name="BMC Genomics">
        <title>Genome sequencing of 39 Akkermansia muciniphila isolates reveals its population structure, genomic and functional diverisity, and global distribution in mammalian gut microbiotas.</title>
        <authorList>
            <person name="Guo X."/>
            <person name="Li S."/>
            <person name="Zhang J."/>
            <person name="Wu F."/>
            <person name="Li X."/>
            <person name="Wu D."/>
            <person name="Zhang M."/>
            <person name="Ou Z."/>
            <person name="Jie Z."/>
            <person name="Yan Q."/>
            <person name="Li P."/>
            <person name="Yi J."/>
            <person name="Peng Y."/>
        </authorList>
    </citation>
    <scope>NUCLEOTIDE SEQUENCE [LARGE SCALE GENOMIC DNA]</scope>
    <source>
        <strain evidence="6 7">GP24</strain>
    </source>
</reference>
<evidence type="ECO:0000259" key="5">
    <source>
        <dbReference type="SMART" id="SM00226"/>
    </source>
</evidence>
<accession>A0A2N8HFE1</accession>
<feature type="domain" description="Phosphotyrosine protein phosphatase I" evidence="5">
    <location>
        <begin position="7"/>
        <end position="157"/>
    </location>
</feature>
<keyword evidence="3" id="KW-0904">Protein phosphatase</keyword>
<dbReference type="InterPro" id="IPR017867">
    <property type="entry name" value="Tyr_phospatase_low_mol_wt"/>
</dbReference>
<gene>
    <name evidence="6" type="ORF">CXU22_04155</name>
</gene>
<comment type="similarity">
    <text evidence="1">Belongs to the low molecular weight phosphotyrosine protein phosphatase family.</text>
</comment>
<dbReference type="FunFam" id="3.40.50.2300:FF:000113">
    <property type="entry name" value="Low molecular weight protein-tyrosine-phosphatase"/>
    <property type="match status" value="1"/>
</dbReference>
<dbReference type="RefSeq" id="WP_102712834.1">
    <property type="nucleotide sequence ID" value="NZ_PJKA01000006.1"/>
</dbReference>
<evidence type="ECO:0000313" key="6">
    <source>
        <dbReference type="EMBL" id="PNC18989.1"/>
    </source>
</evidence>
<feature type="active site" description="Nucleophile" evidence="4">
    <location>
        <position position="13"/>
    </location>
</feature>
<dbReference type="SMART" id="SM00226">
    <property type="entry name" value="LMWPc"/>
    <property type="match status" value="1"/>
</dbReference>
<dbReference type="GO" id="GO:0004725">
    <property type="term" value="F:protein tyrosine phosphatase activity"/>
    <property type="evidence" value="ECO:0007669"/>
    <property type="project" value="InterPro"/>
</dbReference>
<dbReference type="Proteomes" id="UP000236000">
    <property type="component" value="Unassembled WGS sequence"/>
</dbReference>
<dbReference type="Pfam" id="PF01451">
    <property type="entry name" value="LMWPc"/>
    <property type="match status" value="1"/>
</dbReference>
<sequence>MNASEPYRVLFVCLGNICRSPAAEIIFKKMVKEQGLENLIESDSAGMIGYHRGCPPDARMVQALEKYGYRNPGVKSRPVRKDDLEQFDLVVGMDRENLRDLKRLDKSGQWEGKIVPMCFFTTRFLDEEVPDPYYGGLEGFDHVVELLQDGCANLLEHLKEQLS</sequence>
<dbReference type="SUPFAM" id="SSF52788">
    <property type="entry name" value="Phosphotyrosine protein phosphatases I"/>
    <property type="match status" value="1"/>
</dbReference>
<dbReference type="PANTHER" id="PTHR47439">
    <property type="entry name" value="LOW MOLECULAR WEIGHT PHOSPHOTYROSINE PROTEIN PHOSPHATASE-RELATED"/>
    <property type="match status" value="1"/>
</dbReference>
<dbReference type="PANTHER" id="PTHR47439:SF1">
    <property type="entry name" value="ACID PHOSPHATASE"/>
    <property type="match status" value="1"/>
</dbReference>
<protein>
    <submittedName>
        <fullName evidence="6">Protein tyrosine phosphatase</fullName>
    </submittedName>
</protein>
<dbReference type="OrthoDB" id="9784339at2"/>
<dbReference type="EMBL" id="PJKA01000006">
    <property type="protein sequence ID" value="PNC18989.1"/>
    <property type="molecule type" value="Genomic_DNA"/>
</dbReference>
<feature type="active site" evidence="4">
    <location>
        <position position="19"/>
    </location>
</feature>
<feature type="active site" description="Proton donor" evidence="4">
    <location>
        <position position="131"/>
    </location>
</feature>
<dbReference type="InterPro" id="IPR052995">
    <property type="entry name" value="LMW-PTP"/>
</dbReference>